<evidence type="ECO:0000256" key="1">
    <source>
        <dbReference type="SAM" id="Coils"/>
    </source>
</evidence>
<dbReference type="PRINTS" id="PR01490">
    <property type="entry name" value="RTXTOXIND"/>
</dbReference>
<accession>A0ABT3ZLR0</accession>
<evidence type="ECO:0000313" key="7">
    <source>
        <dbReference type="Proteomes" id="UP001082899"/>
    </source>
</evidence>
<feature type="transmembrane region" description="Helical" evidence="3">
    <location>
        <begin position="68"/>
        <end position="90"/>
    </location>
</feature>
<dbReference type="Proteomes" id="UP001082899">
    <property type="component" value="Unassembled WGS sequence"/>
</dbReference>
<comment type="caution">
    <text evidence="6">The sequence shown here is derived from an EMBL/GenBank/DDBJ whole genome shotgun (WGS) entry which is preliminary data.</text>
</comment>
<keyword evidence="3" id="KW-0472">Membrane</keyword>
<evidence type="ECO:0000256" key="3">
    <source>
        <dbReference type="SAM" id="Phobius"/>
    </source>
</evidence>
<dbReference type="InterPro" id="IPR058625">
    <property type="entry name" value="MdtA-like_BSH"/>
</dbReference>
<dbReference type="RefSeq" id="WP_267847213.1">
    <property type="nucleotide sequence ID" value="NZ_JAPMXC010000001.1"/>
</dbReference>
<feature type="compositionally biased region" description="Polar residues" evidence="2">
    <location>
        <begin position="1"/>
        <end position="15"/>
    </location>
</feature>
<keyword evidence="1" id="KW-0175">Coiled coil</keyword>
<feature type="region of interest" description="Disordered" evidence="2">
    <location>
        <begin position="401"/>
        <end position="460"/>
    </location>
</feature>
<feature type="coiled-coil region" evidence="1">
    <location>
        <begin position="235"/>
        <end position="262"/>
    </location>
</feature>
<dbReference type="PANTHER" id="PTHR30386:SF24">
    <property type="entry name" value="MULTIDRUG RESISTANCE EFFLUX PUMP"/>
    <property type="match status" value="1"/>
</dbReference>
<protein>
    <submittedName>
        <fullName evidence="6">HlyD family secretion protein</fullName>
    </submittedName>
</protein>
<dbReference type="Gene3D" id="1.10.287.470">
    <property type="entry name" value="Helix hairpin bin"/>
    <property type="match status" value="1"/>
</dbReference>
<feature type="domain" description="Multidrug resistance protein MdtA-like barrel-sandwich hybrid" evidence="4">
    <location>
        <begin position="109"/>
        <end position="302"/>
    </location>
</feature>
<feature type="compositionally biased region" description="Polar residues" evidence="2">
    <location>
        <begin position="424"/>
        <end position="460"/>
    </location>
</feature>
<feature type="compositionally biased region" description="Low complexity" evidence="2">
    <location>
        <begin position="33"/>
        <end position="44"/>
    </location>
</feature>
<feature type="compositionally biased region" description="Basic and acidic residues" evidence="2">
    <location>
        <begin position="46"/>
        <end position="56"/>
    </location>
</feature>
<evidence type="ECO:0000256" key="2">
    <source>
        <dbReference type="SAM" id="MobiDB-lite"/>
    </source>
</evidence>
<dbReference type="InterPro" id="IPR050739">
    <property type="entry name" value="MFP"/>
</dbReference>
<dbReference type="Gene3D" id="2.40.30.170">
    <property type="match status" value="1"/>
</dbReference>
<sequence>MATSMNPASSGQEASLQPRPAAATDARLDANPTQQAAGTTGAATRKSPDAGQEKKKPQATPQQKRRRLVIWLLIGAVVLIAGLVWLFHWWTVGRFIENTDDAYLRADSVAIAPKISGYVLDVYVGDNQTVKAGQPLVKLDARQYQATLDQSQATIDARRADITRALADIKQQHATIDQAKAQADAARISADHAAREYDRYAPLAATGAETGEKVSDLRSTRDQARATYAANLASVRAATAQIATINAQIAQARAQLEAGEASARASHLDVNDAVVVAARDGRVGDRTVRVGQYVQPGTRMMTLVPVQKIYLVANFKETQIGRMRIGQSATLHLDALPDQDLHGVVESFAPGTGSEFALLPPENATGNFTKIVQRVPVRIRVDADAQTRNMLLPGMSVTVDVDTRGASDSTTGTHEARNGGAASEPNSQPASASMGQPASRSSGSPDAQAPGSSATEPTHG</sequence>
<keyword evidence="3" id="KW-1133">Transmembrane helix</keyword>
<evidence type="ECO:0000313" key="6">
    <source>
        <dbReference type="EMBL" id="MCY0387474.1"/>
    </source>
</evidence>
<keyword evidence="7" id="KW-1185">Reference proteome</keyword>
<organism evidence="6 7">
    <name type="scientific">Robbsia betulipollinis</name>
    <dbReference type="NCBI Taxonomy" id="2981849"/>
    <lineage>
        <taxon>Bacteria</taxon>
        <taxon>Pseudomonadati</taxon>
        <taxon>Pseudomonadota</taxon>
        <taxon>Betaproteobacteria</taxon>
        <taxon>Burkholderiales</taxon>
        <taxon>Burkholderiaceae</taxon>
        <taxon>Robbsia</taxon>
    </lineage>
</organism>
<dbReference type="PANTHER" id="PTHR30386">
    <property type="entry name" value="MEMBRANE FUSION SUBUNIT OF EMRAB-TOLC MULTIDRUG EFFLUX PUMP"/>
    <property type="match status" value="1"/>
</dbReference>
<gene>
    <name evidence="6" type="ORF">OVY01_09540</name>
</gene>
<dbReference type="Gene3D" id="2.40.50.100">
    <property type="match status" value="1"/>
</dbReference>
<feature type="domain" description="p-hydroxybenzoic acid efflux pump subunit AaeA-like beta-barrel" evidence="5">
    <location>
        <begin position="309"/>
        <end position="401"/>
    </location>
</feature>
<name>A0ABT3ZLR0_9BURK</name>
<evidence type="ECO:0000259" key="5">
    <source>
        <dbReference type="Pfam" id="PF25963"/>
    </source>
</evidence>
<keyword evidence="3" id="KW-0812">Transmembrane</keyword>
<dbReference type="Pfam" id="PF25963">
    <property type="entry name" value="Beta-barrel_AAEA"/>
    <property type="match status" value="1"/>
</dbReference>
<proteinExistence type="predicted"/>
<reference evidence="6" key="1">
    <citation type="submission" date="2022-11" db="EMBL/GenBank/DDBJ databases">
        <title>Robbsia betulipollinis sp. nov., isolated from pollen of birch (Betula pendula).</title>
        <authorList>
            <person name="Shi H."/>
            <person name="Ambika Manirajan B."/>
            <person name="Ratering S."/>
            <person name="Geissler-Plaum R."/>
            <person name="Schnell S."/>
        </authorList>
    </citation>
    <scope>NUCLEOTIDE SEQUENCE</scope>
    <source>
        <strain evidence="6">Bb-Pol-6</strain>
    </source>
</reference>
<evidence type="ECO:0000259" key="4">
    <source>
        <dbReference type="Pfam" id="PF25917"/>
    </source>
</evidence>
<dbReference type="EMBL" id="JAPMXC010000001">
    <property type="protein sequence ID" value="MCY0387474.1"/>
    <property type="molecule type" value="Genomic_DNA"/>
</dbReference>
<feature type="region of interest" description="Disordered" evidence="2">
    <location>
        <begin position="1"/>
        <end position="61"/>
    </location>
</feature>
<dbReference type="SUPFAM" id="SSF111369">
    <property type="entry name" value="HlyD-like secretion proteins"/>
    <property type="match status" value="2"/>
</dbReference>
<dbReference type="Pfam" id="PF25917">
    <property type="entry name" value="BSH_RND"/>
    <property type="match status" value="1"/>
</dbReference>
<dbReference type="InterPro" id="IPR058634">
    <property type="entry name" value="AaeA-lik-b-barrel"/>
</dbReference>